<dbReference type="PROSITE" id="PS50227">
    <property type="entry name" value="G_PROTEIN_RECEP_F2_3"/>
    <property type="match status" value="1"/>
</dbReference>
<keyword evidence="18" id="KW-1185">Reference proteome</keyword>
<evidence type="ECO:0000256" key="3">
    <source>
        <dbReference type="ARBA" id="ARBA00022475"/>
    </source>
</evidence>
<dbReference type="InterPro" id="IPR001879">
    <property type="entry name" value="GPCR_2_extracellular_dom"/>
</dbReference>
<keyword evidence="7 14" id="KW-0472">Membrane</keyword>
<comment type="caution">
    <text evidence="17">The sequence shown here is derived from an EMBL/GenBank/DDBJ whole genome shotgun (WGS) entry which is preliminary data.</text>
</comment>
<dbReference type="Gene3D" id="4.10.1240.10">
    <property type="entry name" value="GPCR, family 2, extracellular hormone receptor domain"/>
    <property type="match status" value="1"/>
</dbReference>
<gene>
    <name evidence="17" type="ORF">QYM36_007074</name>
</gene>
<accession>A0AA88LCX1</accession>
<dbReference type="SUPFAM" id="SSF81321">
    <property type="entry name" value="Family A G protein-coupled receptor-like"/>
    <property type="match status" value="1"/>
</dbReference>
<evidence type="ECO:0000256" key="6">
    <source>
        <dbReference type="ARBA" id="ARBA00023040"/>
    </source>
</evidence>
<sequence length="433" mass="50198">MESLNETGLTDDLLEQLKRHAEFDILSGDDVTFLDFLNCYYRFKDEPYPELAEGPHCNRTFDKVQCWPTTPAGTISVLPCVKELRGVTYDSSKNSTRLCLEDGTWANYSDYSECNIVQNEQFEFASRIYYIGYSVSIIALVVALVVFLHFKELRCVRNRIHTNLLITYVMADLTWIITAVHQALVGHSSFDCVAEIFLQYFHMTNFFWMFVEGLYLYMLVVETFSADKLRLFTYSVIGWGFPLLIVVVWSIAKVQNQEVDIDESEEIEHWYHVCPWIITHAFDPYDWIYIAPVLFALFANVCFLLAIMWVLITKLRSTTTIETQQYRKASKALLILIPLLGLTYILVITGPEEGILGTIHFHTMVILVSTQGFTVSLFYCFLNSEVRTTIHHRLERWHMKRSISRRRSSQARSLNSMKEDNLETSSGYITHST</sequence>
<evidence type="ECO:0000256" key="10">
    <source>
        <dbReference type="ARBA" id="ARBA00023224"/>
    </source>
</evidence>
<reference evidence="17" key="1">
    <citation type="submission" date="2023-07" db="EMBL/GenBank/DDBJ databases">
        <title>Chromosome-level genome assembly of Artemia franciscana.</title>
        <authorList>
            <person name="Jo E."/>
        </authorList>
    </citation>
    <scope>NUCLEOTIDE SEQUENCE</scope>
    <source>
        <tissue evidence="17">Whole body</tissue>
    </source>
</reference>
<evidence type="ECO:0000256" key="9">
    <source>
        <dbReference type="ARBA" id="ARBA00023180"/>
    </source>
</evidence>
<dbReference type="InterPro" id="IPR017983">
    <property type="entry name" value="GPCR_2_secretin-like_CS"/>
</dbReference>
<dbReference type="Proteomes" id="UP001187531">
    <property type="component" value="Unassembled WGS sequence"/>
</dbReference>
<dbReference type="GO" id="GO:0007166">
    <property type="term" value="P:cell surface receptor signaling pathway"/>
    <property type="evidence" value="ECO:0007669"/>
    <property type="project" value="InterPro"/>
</dbReference>
<evidence type="ECO:0000313" key="18">
    <source>
        <dbReference type="Proteomes" id="UP001187531"/>
    </source>
</evidence>
<dbReference type="AlphaFoldDB" id="A0AA88LCX1"/>
<keyword evidence="5 14" id="KW-1133">Transmembrane helix</keyword>
<evidence type="ECO:0000256" key="11">
    <source>
        <dbReference type="ARBA" id="ARBA00054836"/>
    </source>
</evidence>
<dbReference type="GO" id="GO:0008528">
    <property type="term" value="F:G protein-coupled peptide receptor activity"/>
    <property type="evidence" value="ECO:0007669"/>
    <property type="project" value="TreeGrafter"/>
</dbReference>
<feature type="region of interest" description="Disordered" evidence="13">
    <location>
        <begin position="408"/>
        <end position="433"/>
    </location>
</feature>
<protein>
    <recommendedName>
        <fullName evidence="12">Diuretic hormone receptor</fullName>
    </recommendedName>
</protein>
<dbReference type="EMBL" id="JAVRJZ010000011">
    <property type="protein sequence ID" value="KAK2716805.1"/>
    <property type="molecule type" value="Genomic_DNA"/>
</dbReference>
<keyword evidence="8" id="KW-0675">Receptor</keyword>
<feature type="transmembrane region" description="Helical" evidence="14">
    <location>
        <begin position="128"/>
        <end position="150"/>
    </location>
</feature>
<evidence type="ECO:0000256" key="2">
    <source>
        <dbReference type="ARBA" id="ARBA00005314"/>
    </source>
</evidence>
<feature type="transmembrane region" description="Helical" evidence="14">
    <location>
        <begin position="332"/>
        <end position="349"/>
    </location>
</feature>
<dbReference type="InterPro" id="IPR002001">
    <property type="entry name" value="GPCR_2_diuretic_rcpt"/>
</dbReference>
<dbReference type="SUPFAM" id="SSF111418">
    <property type="entry name" value="Hormone receptor domain"/>
    <property type="match status" value="1"/>
</dbReference>
<feature type="transmembrane region" description="Helical" evidence="14">
    <location>
        <begin position="162"/>
        <end position="184"/>
    </location>
</feature>
<dbReference type="Pfam" id="PF00002">
    <property type="entry name" value="7tm_2"/>
    <property type="match status" value="1"/>
</dbReference>
<evidence type="ECO:0000256" key="12">
    <source>
        <dbReference type="ARBA" id="ARBA00071387"/>
    </source>
</evidence>
<dbReference type="GO" id="GO:0008036">
    <property type="term" value="F:diuretic hormone receptor activity"/>
    <property type="evidence" value="ECO:0007669"/>
    <property type="project" value="InterPro"/>
</dbReference>
<feature type="transmembrane region" description="Helical" evidence="14">
    <location>
        <begin position="231"/>
        <end position="252"/>
    </location>
</feature>
<comment type="subcellular location">
    <subcellularLocation>
        <location evidence="1">Cell membrane</location>
        <topology evidence="1">Multi-pass membrane protein</topology>
    </subcellularLocation>
</comment>
<keyword evidence="10" id="KW-0807">Transducer</keyword>
<keyword evidence="4 14" id="KW-0812">Transmembrane</keyword>
<keyword evidence="9" id="KW-0325">Glycoprotein</keyword>
<evidence type="ECO:0000259" key="15">
    <source>
        <dbReference type="PROSITE" id="PS50227"/>
    </source>
</evidence>
<feature type="transmembrane region" description="Helical" evidence="14">
    <location>
        <begin position="361"/>
        <end position="382"/>
    </location>
</feature>
<dbReference type="PRINTS" id="PR00249">
    <property type="entry name" value="GPCRSECRETIN"/>
</dbReference>
<evidence type="ECO:0000256" key="1">
    <source>
        <dbReference type="ARBA" id="ARBA00004651"/>
    </source>
</evidence>
<feature type="transmembrane region" description="Helical" evidence="14">
    <location>
        <begin position="287"/>
        <end position="312"/>
    </location>
</feature>
<evidence type="ECO:0000256" key="4">
    <source>
        <dbReference type="ARBA" id="ARBA00022692"/>
    </source>
</evidence>
<dbReference type="InterPro" id="IPR000832">
    <property type="entry name" value="GPCR_2_secretin-like"/>
</dbReference>
<name>A0AA88LCX1_ARTSF</name>
<feature type="domain" description="G-protein coupled receptors family 2 profile 2" evidence="16">
    <location>
        <begin position="125"/>
        <end position="383"/>
    </location>
</feature>
<keyword evidence="6" id="KW-0297">G-protein coupled receptor</keyword>
<evidence type="ECO:0000313" key="17">
    <source>
        <dbReference type="EMBL" id="KAK2716805.1"/>
    </source>
</evidence>
<dbReference type="Pfam" id="PF02793">
    <property type="entry name" value="HRM"/>
    <property type="match status" value="1"/>
</dbReference>
<evidence type="ECO:0000259" key="16">
    <source>
        <dbReference type="PROSITE" id="PS50261"/>
    </source>
</evidence>
<evidence type="ECO:0000256" key="14">
    <source>
        <dbReference type="SAM" id="Phobius"/>
    </source>
</evidence>
<dbReference type="PANTHER" id="PTHR45620:SF15">
    <property type="entry name" value="DIURETIC HORMONE 44 RECEPTOR 1-RELATED"/>
    <property type="match status" value="1"/>
</dbReference>
<comment type="function">
    <text evidence="11">Receptor for the insect diurectic hormone. The activity of this receptor is mediated by G proteins which activate adenylyl cyclase.</text>
</comment>
<dbReference type="SMART" id="SM00008">
    <property type="entry name" value="HormR"/>
    <property type="match status" value="1"/>
</dbReference>
<organism evidence="17 18">
    <name type="scientific">Artemia franciscana</name>
    <name type="common">Brine shrimp</name>
    <name type="synonym">Artemia sanfranciscana</name>
    <dbReference type="NCBI Taxonomy" id="6661"/>
    <lineage>
        <taxon>Eukaryota</taxon>
        <taxon>Metazoa</taxon>
        <taxon>Ecdysozoa</taxon>
        <taxon>Arthropoda</taxon>
        <taxon>Crustacea</taxon>
        <taxon>Branchiopoda</taxon>
        <taxon>Anostraca</taxon>
        <taxon>Artemiidae</taxon>
        <taxon>Artemia</taxon>
    </lineage>
</organism>
<evidence type="ECO:0000256" key="7">
    <source>
        <dbReference type="ARBA" id="ARBA00023136"/>
    </source>
</evidence>
<dbReference type="GO" id="GO:0005886">
    <property type="term" value="C:plasma membrane"/>
    <property type="evidence" value="ECO:0007669"/>
    <property type="project" value="UniProtKB-SubCell"/>
</dbReference>
<dbReference type="PROSITE" id="PS00650">
    <property type="entry name" value="G_PROTEIN_RECEP_F2_2"/>
    <property type="match status" value="1"/>
</dbReference>
<evidence type="ECO:0000256" key="8">
    <source>
        <dbReference type="ARBA" id="ARBA00023170"/>
    </source>
</evidence>
<dbReference type="Gene3D" id="1.20.1070.10">
    <property type="entry name" value="Rhodopsin 7-helix transmembrane proteins"/>
    <property type="match status" value="1"/>
</dbReference>
<feature type="transmembrane region" description="Helical" evidence="14">
    <location>
        <begin position="196"/>
        <end position="219"/>
    </location>
</feature>
<proteinExistence type="inferred from homology"/>
<dbReference type="GO" id="GO:0007188">
    <property type="term" value="P:adenylate cyclase-modulating G protein-coupled receptor signaling pathway"/>
    <property type="evidence" value="ECO:0007669"/>
    <property type="project" value="TreeGrafter"/>
</dbReference>
<evidence type="ECO:0000256" key="5">
    <source>
        <dbReference type="ARBA" id="ARBA00022989"/>
    </source>
</evidence>
<evidence type="ECO:0000256" key="13">
    <source>
        <dbReference type="SAM" id="MobiDB-lite"/>
    </source>
</evidence>
<comment type="similarity">
    <text evidence="2">Belongs to the G-protein coupled receptor 2 family.</text>
</comment>
<dbReference type="InterPro" id="IPR050332">
    <property type="entry name" value="GPCR_2"/>
</dbReference>
<keyword evidence="3" id="KW-1003">Cell membrane</keyword>
<feature type="domain" description="G-protein coupled receptors family 2 profile 1" evidence="15">
    <location>
        <begin position="38"/>
        <end position="118"/>
    </location>
</feature>
<dbReference type="InterPro" id="IPR036445">
    <property type="entry name" value="GPCR_2_extracell_dom_sf"/>
</dbReference>
<dbReference type="PROSITE" id="PS50261">
    <property type="entry name" value="G_PROTEIN_RECEP_F2_4"/>
    <property type="match status" value="1"/>
</dbReference>
<feature type="compositionally biased region" description="Polar residues" evidence="13">
    <location>
        <begin position="423"/>
        <end position="433"/>
    </location>
</feature>
<dbReference type="PANTHER" id="PTHR45620">
    <property type="entry name" value="PDF RECEPTOR-LIKE PROTEIN-RELATED"/>
    <property type="match status" value="1"/>
</dbReference>
<dbReference type="PRINTS" id="PR01127">
    <property type="entry name" value="DIUHORMONER"/>
</dbReference>
<dbReference type="FunFam" id="1.20.1070.10:FF:000155">
    <property type="entry name" value="diuretic hormone receptor isoform X1"/>
    <property type="match status" value="1"/>
</dbReference>
<dbReference type="InterPro" id="IPR017981">
    <property type="entry name" value="GPCR_2-like_7TM"/>
</dbReference>
<dbReference type="GO" id="GO:0017046">
    <property type="term" value="F:peptide hormone binding"/>
    <property type="evidence" value="ECO:0007669"/>
    <property type="project" value="TreeGrafter"/>
</dbReference>